<proteinExistence type="predicted"/>
<dbReference type="SUPFAM" id="SSF49344">
    <property type="entry name" value="CBD9-like"/>
    <property type="match status" value="1"/>
</dbReference>
<dbReference type="EMBL" id="UINC01017208">
    <property type="protein sequence ID" value="SVA71022.1"/>
    <property type="molecule type" value="Genomic_DNA"/>
</dbReference>
<feature type="non-terminal residue" evidence="2">
    <location>
        <position position="129"/>
    </location>
</feature>
<evidence type="ECO:0000313" key="2">
    <source>
        <dbReference type="EMBL" id="SVA71022.1"/>
    </source>
</evidence>
<reference evidence="2" key="1">
    <citation type="submission" date="2018-05" db="EMBL/GenBank/DDBJ databases">
        <authorList>
            <person name="Lanie J.A."/>
            <person name="Ng W.-L."/>
            <person name="Kazmierczak K.M."/>
            <person name="Andrzejewski T.M."/>
            <person name="Davidsen T.M."/>
            <person name="Wayne K.J."/>
            <person name="Tettelin H."/>
            <person name="Glass J.I."/>
            <person name="Rusch D."/>
            <person name="Podicherti R."/>
            <person name="Tsui H.-C.T."/>
            <person name="Winkler M.E."/>
        </authorList>
    </citation>
    <scope>NUCLEOTIDE SEQUENCE</scope>
</reference>
<dbReference type="AlphaFoldDB" id="A0A381Y2T9"/>
<organism evidence="2">
    <name type="scientific">marine metagenome</name>
    <dbReference type="NCBI Taxonomy" id="408172"/>
    <lineage>
        <taxon>unclassified sequences</taxon>
        <taxon>metagenomes</taxon>
        <taxon>ecological metagenomes</taxon>
    </lineage>
</organism>
<accession>A0A381Y2T9</accession>
<feature type="compositionally biased region" description="Polar residues" evidence="1">
    <location>
        <begin position="26"/>
        <end position="37"/>
    </location>
</feature>
<gene>
    <name evidence="2" type="ORF">METZ01_LOCUS123876</name>
</gene>
<dbReference type="Gene3D" id="2.60.40.1190">
    <property type="match status" value="1"/>
</dbReference>
<name>A0A381Y2T9_9ZZZZ</name>
<protein>
    <submittedName>
        <fullName evidence="2">Uncharacterized protein</fullName>
    </submittedName>
</protein>
<feature type="region of interest" description="Disordered" evidence="1">
    <location>
        <begin position="26"/>
        <end position="45"/>
    </location>
</feature>
<evidence type="ECO:0000256" key="1">
    <source>
        <dbReference type="SAM" id="MobiDB-lite"/>
    </source>
</evidence>
<sequence>MRKSPSALLFLALFFLAVTRVAGAAQEQSNGQQSDVGTTPPGATTEADRLFNFSATRVSVAPDIDGFIDEEVWSRAVVLSGFVQEEPNEGQPVSERTEVRVIYDDVAIYIAATNYDSQPDRIIANVRRR</sequence>